<dbReference type="RefSeq" id="WP_253837029.1">
    <property type="nucleotide sequence ID" value="NZ_JAMTCS010000009.1"/>
</dbReference>
<name>A0A9X2G269_9MICO</name>
<comment type="caution">
    <text evidence="2">The sequence shown here is derived from an EMBL/GenBank/DDBJ whole genome shotgun (WGS) entry which is preliminary data.</text>
</comment>
<keyword evidence="1" id="KW-0472">Membrane</keyword>
<feature type="transmembrane region" description="Helical" evidence="1">
    <location>
        <begin position="130"/>
        <end position="150"/>
    </location>
</feature>
<reference evidence="2" key="1">
    <citation type="submission" date="2022-06" db="EMBL/GenBank/DDBJ databases">
        <title>Genomic Encyclopedia of Archaeal and Bacterial Type Strains, Phase II (KMG-II): from individual species to whole genera.</title>
        <authorList>
            <person name="Goeker M."/>
        </authorList>
    </citation>
    <scope>NUCLEOTIDE SEQUENCE</scope>
    <source>
        <strain evidence="2">DSM 26652</strain>
    </source>
</reference>
<keyword evidence="1" id="KW-1133">Transmembrane helix</keyword>
<accession>A0A9X2G269</accession>
<feature type="transmembrane region" description="Helical" evidence="1">
    <location>
        <begin position="99"/>
        <end position="118"/>
    </location>
</feature>
<dbReference type="Proteomes" id="UP001139493">
    <property type="component" value="Unassembled WGS sequence"/>
</dbReference>
<dbReference type="EMBL" id="JAMTCS010000009">
    <property type="protein sequence ID" value="MCP2265705.1"/>
    <property type="molecule type" value="Genomic_DNA"/>
</dbReference>
<organism evidence="2 3">
    <name type="scientific">Promicromonospora thailandica</name>
    <dbReference type="NCBI Taxonomy" id="765201"/>
    <lineage>
        <taxon>Bacteria</taxon>
        <taxon>Bacillati</taxon>
        <taxon>Actinomycetota</taxon>
        <taxon>Actinomycetes</taxon>
        <taxon>Micrococcales</taxon>
        <taxon>Promicromonosporaceae</taxon>
        <taxon>Promicromonospora</taxon>
    </lineage>
</organism>
<protein>
    <submittedName>
        <fullName evidence="2">Uncharacterized protein</fullName>
    </submittedName>
</protein>
<evidence type="ECO:0000313" key="2">
    <source>
        <dbReference type="EMBL" id="MCP2265705.1"/>
    </source>
</evidence>
<proteinExistence type="predicted"/>
<dbReference type="AlphaFoldDB" id="A0A9X2G269"/>
<feature type="transmembrane region" description="Helical" evidence="1">
    <location>
        <begin position="65"/>
        <end position="87"/>
    </location>
</feature>
<gene>
    <name evidence="2" type="ORF">APR03_003063</name>
</gene>
<keyword evidence="3" id="KW-1185">Reference proteome</keyword>
<evidence type="ECO:0000313" key="3">
    <source>
        <dbReference type="Proteomes" id="UP001139493"/>
    </source>
</evidence>
<keyword evidence="1" id="KW-0812">Transmembrane</keyword>
<evidence type="ECO:0000256" key="1">
    <source>
        <dbReference type="SAM" id="Phobius"/>
    </source>
</evidence>
<sequence length="153" mass="15607">MSESLTTTRPADRHRAALGALVAGLVLTVLATVYPYVDRATTGLLARHVAASYPAYGGAEVDAAVTAYLAILTTVGVLGVATWLVVAGAARAGKRWAPWAAALALAGAVCWSVAALTVTDTSGDVGLAPALGWLQALPCVAGAVTVVLLWRRR</sequence>